<organism evidence="2 3">
    <name type="scientific">Coemansia javaensis</name>
    <dbReference type="NCBI Taxonomy" id="2761396"/>
    <lineage>
        <taxon>Eukaryota</taxon>
        <taxon>Fungi</taxon>
        <taxon>Fungi incertae sedis</taxon>
        <taxon>Zoopagomycota</taxon>
        <taxon>Kickxellomycotina</taxon>
        <taxon>Kickxellomycetes</taxon>
        <taxon>Kickxellales</taxon>
        <taxon>Kickxellaceae</taxon>
        <taxon>Coemansia</taxon>
    </lineage>
</organism>
<dbReference type="Proteomes" id="UP001140217">
    <property type="component" value="Unassembled WGS sequence"/>
</dbReference>
<gene>
    <name evidence="2" type="ORF">H4R18_001393</name>
</gene>
<evidence type="ECO:0000313" key="2">
    <source>
        <dbReference type="EMBL" id="KAJ2784001.1"/>
    </source>
</evidence>
<feature type="region of interest" description="Disordered" evidence="1">
    <location>
        <begin position="396"/>
        <end position="453"/>
    </location>
</feature>
<evidence type="ECO:0000313" key="3">
    <source>
        <dbReference type="Proteomes" id="UP001140217"/>
    </source>
</evidence>
<accession>A0A9W8LLN2</accession>
<sequence>MLGYARTKARLPAIMGSATDEGAVGALVAIYARHKRWQAKAVDIALGHFEREWLSAKKPRAGSGAVRNSMGAACVEPSSGGLGADVLGRFSTSIAMLWSLHVLAATQPGGLGRLLAEKATASRVLRIVLSARVHFDVRMVAVALVGRWCVLLRAHDEAAGHMRSVVDSFFQDYRFGPDARFLPPFPEAWSSEGGWHYPLRSAAAVMPGYFYLSVLSGAAPSRAQQRRYTWAPAALSAPPHSGPAPSAPPLPPSATAHHTQRAVLMRRQPPEPAEEPAQDAPPPELPGADPAPQGALLLDEPDLAVAEDRMKELLSLSDIIASALYELGEDVDPRVDAGVQEYIGMLGESYGAVLGFDARLSPEGQHAELKRGMGEAASAANSALAIYDERIRSYEARQQGPRSPAIRRPPPTPVFGDPQAGSSKHAGGGQGTEASGSTSTVTASESFSSTPSTAAAGLARNTFSTRSDLSLSSIHASSTLSHSRIFRMIRSTTIVVQIADSDSCGTTSLKVPELPKLHVPG</sequence>
<evidence type="ECO:0000256" key="1">
    <source>
        <dbReference type="SAM" id="MobiDB-lite"/>
    </source>
</evidence>
<feature type="compositionally biased region" description="Polar residues" evidence="1">
    <location>
        <begin position="432"/>
        <end position="453"/>
    </location>
</feature>
<name>A0A9W8LLN2_9FUNG</name>
<dbReference type="AlphaFoldDB" id="A0A9W8LLN2"/>
<dbReference type="EMBL" id="JANBUL010000035">
    <property type="protein sequence ID" value="KAJ2784001.1"/>
    <property type="molecule type" value="Genomic_DNA"/>
</dbReference>
<keyword evidence="3" id="KW-1185">Reference proteome</keyword>
<protein>
    <submittedName>
        <fullName evidence="2">Uncharacterized protein</fullName>
    </submittedName>
</protein>
<feature type="region of interest" description="Disordered" evidence="1">
    <location>
        <begin position="234"/>
        <end position="295"/>
    </location>
</feature>
<reference evidence="2" key="1">
    <citation type="submission" date="2022-07" db="EMBL/GenBank/DDBJ databases">
        <title>Phylogenomic reconstructions and comparative analyses of Kickxellomycotina fungi.</title>
        <authorList>
            <person name="Reynolds N.K."/>
            <person name="Stajich J.E."/>
            <person name="Barry K."/>
            <person name="Grigoriev I.V."/>
            <person name="Crous P."/>
            <person name="Smith M.E."/>
        </authorList>
    </citation>
    <scope>NUCLEOTIDE SEQUENCE</scope>
    <source>
        <strain evidence="2">NBRC 105414</strain>
    </source>
</reference>
<comment type="caution">
    <text evidence="2">The sequence shown here is derived from an EMBL/GenBank/DDBJ whole genome shotgun (WGS) entry which is preliminary data.</text>
</comment>
<proteinExistence type="predicted"/>
<feature type="compositionally biased region" description="Pro residues" evidence="1">
    <location>
        <begin position="240"/>
        <end position="252"/>
    </location>
</feature>